<reference evidence="3" key="1">
    <citation type="journal article" date="2023" name="Plant J.">
        <title>Genome sequences and population genomics provide insights into the demographic history, inbreeding, and mutation load of two 'living fossil' tree species of Dipteronia.</title>
        <authorList>
            <person name="Feng Y."/>
            <person name="Comes H.P."/>
            <person name="Chen J."/>
            <person name="Zhu S."/>
            <person name="Lu R."/>
            <person name="Zhang X."/>
            <person name="Li P."/>
            <person name="Qiu J."/>
            <person name="Olsen K.M."/>
            <person name="Qiu Y."/>
        </authorList>
    </citation>
    <scope>NUCLEOTIDE SEQUENCE</scope>
    <source>
        <strain evidence="3">NBL</strain>
    </source>
</reference>
<feature type="compositionally biased region" description="Basic and acidic residues" evidence="1">
    <location>
        <begin position="9"/>
        <end position="23"/>
    </location>
</feature>
<proteinExistence type="predicted"/>
<evidence type="ECO:0000313" key="3">
    <source>
        <dbReference type="EMBL" id="KAK3220777.1"/>
    </source>
</evidence>
<protein>
    <recommendedName>
        <fullName evidence="2">START domain-containing protein</fullName>
    </recommendedName>
</protein>
<accession>A0AAE0EAL9</accession>
<dbReference type="GO" id="GO:0008289">
    <property type="term" value="F:lipid binding"/>
    <property type="evidence" value="ECO:0007669"/>
    <property type="project" value="InterPro"/>
</dbReference>
<sequence length="449" mass="50209">MILGLQAQNREEGDESRSGRDNNIEGVGSGNNHDDNENQEPPRKKCHRHTTQVLESDELMRMMFLLNQTQSERQENVMLKQEHNRIREENEMLKEVMRNPLCTNCGSRVAMFSGGCGGINFEIERLRPISSLSPSDGEGTSAAAAAAPPMAAGVEGNRGNTFDKNVLVELAVAATDILMKLAQPDTPLWIRTLDGGKEVLNREEYLTAISSLFWHSAKWIHKRWAEMFPCMIAGAGIIDTIAGGADGTKDGTLQLMYAEVRLLTPFVPVRNLKFIRFCKQHTEGLWSVVDVSIDINQEGTNAACKRLPSGCIVQDMLNNCSWVTWIEHSEYDEGVIQFLCRPLVRSGWGFGAWRWLANLQRQCECLSILMSTAEIAEHPSGIGPDGRKSFLALAQRMMYNFSSGVCVSSLRKWDKLCVEGVPEDLRMLTRNCAVCFNFYLASNYKAEAF</sequence>
<evidence type="ECO:0000256" key="1">
    <source>
        <dbReference type="SAM" id="MobiDB-lite"/>
    </source>
</evidence>
<evidence type="ECO:0000313" key="4">
    <source>
        <dbReference type="Proteomes" id="UP001281410"/>
    </source>
</evidence>
<name>A0AAE0EAL9_9ROSI</name>
<dbReference type="PANTHER" id="PTHR45654">
    <property type="entry name" value="HOMEOBOX-LEUCINE ZIPPER PROTEIN MERISTEM L1"/>
    <property type="match status" value="1"/>
</dbReference>
<comment type="caution">
    <text evidence="3">The sequence shown here is derived from an EMBL/GenBank/DDBJ whole genome shotgun (WGS) entry which is preliminary data.</text>
</comment>
<gene>
    <name evidence="3" type="ORF">Dsin_014747</name>
</gene>
<feature type="domain" description="START" evidence="2">
    <location>
        <begin position="160"/>
        <end position="368"/>
    </location>
</feature>
<keyword evidence="4" id="KW-1185">Reference proteome</keyword>
<dbReference type="AlphaFoldDB" id="A0AAE0EAL9"/>
<dbReference type="CDD" id="cd08875">
    <property type="entry name" value="START_ArGLABRA2_like"/>
    <property type="match status" value="1"/>
</dbReference>
<dbReference type="PROSITE" id="PS50848">
    <property type="entry name" value="START"/>
    <property type="match status" value="1"/>
</dbReference>
<dbReference type="EMBL" id="JANJYJ010000004">
    <property type="protein sequence ID" value="KAK3220777.1"/>
    <property type="molecule type" value="Genomic_DNA"/>
</dbReference>
<dbReference type="GO" id="GO:0003677">
    <property type="term" value="F:DNA binding"/>
    <property type="evidence" value="ECO:0007669"/>
    <property type="project" value="UniProtKB-KW"/>
</dbReference>
<dbReference type="InterPro" id="IPR002913">
    <property type="entry name" value="START_lipid-bd_dom"/>
</dbReference>
<evidence type="ECO:0000259" key="2">
    <source>
        <dbReference type="PROSITE" id="PS50848"/>
    </source>
</evidence>
<feature type="region of interest" description="Disordered" evidence="1">
    <location>
        <begin position="1"/>
        <end position="50"/>
    </location>
</feature>
<feature type="compositionally biased region" description="Basic and acidic residues" evidence="1">
    <location>
        <begin position="32"/>
        <end position="43"/>
    </location>
</feature>
<dbReference type="InterPro" id="IPR042160">
    <property type="entry name" value="HD-Zip_IV"/>
</dbReference>
<dbReference type="Pfam" id="PF01852">
    <property type="entry name" value="START"/>
    <property type="match status" value="1"/>
</dbReference>
<organism evidence="3 4">
    <name type="scientific">Dipteronia sinensis</name>
    <dbReference type="NCBI Taxonomy" id="43782"/>
    <lineage>
        <taxon>Eukaryota</taxon>
        <taxon>Viridiplantae</taxon>
        <taxon>Streptophyta</taxon>
        <taxon>Embryophyta</taxon>
        <taxon>Tracheophyta</taxon>
        <taxon>Spermatophyta</taxon>
        <taxon>Magnoliopsida</taxon>
        <taxon>eudicotyledons</taxon>
        <taxon>Gunneridae</taxon>
        <taxon>Pentapetalae</taxon>
        <taxon>rosids</taxon>
        <taxon>malvids</taxon>
        <taxon>Sapindales</taxon>
        <taxon>Sapindaceae</taxon>
        <taxon>Hippocastanoideae</taxon>
        <taxon>Acereae</taxon>
        <taxon>Dipteronia</taxon>
    </lineage>
</organism>
<dbReference type="SMART" id="SM00234">
    <property type="entry name" value="START"/>
    <property type="match status" value="1"/>
</dbReference>
<dbReference type="Proteomes" id="UP001281410">
    <property type="component" value="Unassembled WGS sequence"/>
</dbReference>
<dbReference type="PANTHER" id="PTHR45654:SF107">
    <property type="entry name" value="HOMEOBOX-LEUCINE ZIPPER PROTEIN ANTHOCYANINLESS 2-LIKE ISOFORM X1"/>
    <property type="match status" value="1"/>
</dbReference>
<dbReference type="SUPFAM" id="SSF55961">
    <property type="entry name" value="Bet v1-like"/>
    <property type="match status" value="1"/>
</dbReference>